<dbReference type="PANTHER" id="PTHR36300:SF1">
    <property type="entry name" value="RAW, ISOFORM A"/>
    <property type="match status" value="1"/>
</dbReference>
<sequence>EMQEMQRARNYIRCIAEACRVRVHAEILAAVQSCIDMVKAHIKPNNADESAPVFDKSLGEKFIKMHSAFDNHSTNDTLSIPERRLAFRVSTDRELPKELLMRDMEHITFDQYCMINSEYRMMVKPNLFKALGFSWPSERCLPSYRETEKVFIGGPVGGEDWRVTIAVPHFKKEHVSFRQRNDDTCTQFLPMEMQQIESYKVLLFVFPADAWGAPEMIMASYYIGLKKCKVVLCIQDVAVGTLIHGQTVSAIQAKDYNRGRSYLSDQATRSRVPVYSDIAEAVSKAAELAKE</sequence>
<dbReference type="Proteomes" id="UP000192247">
    <property type="component" value="Unassembled WGS sequence"/>
</dbReference>
<feature type="non-terminal residue" evidence="1">
    <location>
        <position position="1"/>
    </location>
</feature>
<evidence type="ECO:0000313" key="1">
    <source>
        <dbReference type="EMBL" id="OQR67585.1"/>
    </source>
</evidence>
<dbReference type="EMBL" id="MNPL01028289">
    <property type="protein sequence ID" value="OQR67585.1"/>
    <property type="molecule type" value="Genomic_DNA"/>
</dbReference>
<accession>A0A1V9X1X0</accession>
<organism evidence="1 2">
    <name type="scientific">Tropilaelaps mercedesae</name>
    <dbReference type="NCBI Taxonomy" id="418985"/>
    <lineage>
        <taxon>Eukaryota</taxon>
        <taxon>Metazoa</taxon>
        <taxon>Ecdysozoa</taxon>
        <taxon>Arthropoda</taxon>
        <taxon>Chelicerata</taxon>
        <taxon>Arachnida</taxon>
        <taxon>Acari</taxon>
        <taxon>Parasitiformes</taxon>
        <taxon>Mesostigmata</taxon>
        <taxon>Gamasina</taxon>
        <taxon>Dermanyssoidea</taxon>
        <taxon>Laelapidae</taxon>
        <taxon>Tropilaelaps</taxon>
    </lineage>
</organism>
<name>A0A1V9X1X0_9ACAR</name>
<dbReference type="AlphaFoldDB" id="A0A1V9X1X0"/>
<gene>
    <name evidence="1" type="ORF">BIW11_13435</name>
</gene>
<reference evidence="1 2" key="1">
    <citation type="journal article" date="2017" name="Gigascience">
        <title>Draft genome of the honey bee ectoparasitic mite, Tropilaelaps mercedesae, is shaped by the parasitic life history.</title>
        <authorList>
            <person name="Dong X."/>
            <person name="Armstrong S.D."/>
            <person name="Xia D."/>
            <person name="Makepeace B.L."/>
            <person name="Darby A.C."/>
            <person name="Kadowaki T."/>
        </authorList>
    </citation>
    <scope>NUCLEOTIDE SEQUENCE [LARGE SCALE GENOMIC DNA]</scope>
    <source>
        <strain evidence="1">Wuxi-XJTLU</strain>
    </source>
</reference>
<dbReference type="STRING" id="418985.A0A1V9X1X0"/>
<keyword evidence="2" id="KW-1185">Reference proteome</keyword>
<dbReference type="PANTHER" id="PTHR36300">
    <property type="entry name" value="RAW, ISOFORM A"/>
    <property type="match status" value="1"/>
</dbReference>
<evidence type="ECO:0000313" key="2">
    <source>
        <dbReference type="Proteomes" id="UP000192247"/>
    </source>
</evidence>
<protein>
    <submittedName>
        <fullName evidence="1">Uncharacterized protein</fullName>
    </submittedName>
</protein>
<proteinExistence type="predicted"/>
<dbReference type="GO" id="GO:0005886">
    <property type="term" value="C:plasma membrane"/>
    <property type="evidence" value="ECO:0007669"/>
    <property type="project" value="TreeGrafter"/>
</dbReference>
<dbReference type="OrthoDB" id="6493944at2759"/>
<dbReference type="InParanoid" id="A0A1V9X1X0"/>
<comment type="caution">
    <text evidence="1">The sequence shown here is derived from an EMBL/GenBank/DDBJ whole genome shotgun (WGS) entry which is preliminary data.</text>
</comment>